<sequence length="536" mass="58745">MPHAAFVIHDTKDGVRQARFDGHRFVTHRVEIGFRQTDVRSHPGDDALIVDVACPSAGLSWVVLRWDVPWSSDLLILGDAWERSYGDLSWRHFEPGRVLPWSWLGYEPATHTTLGHGVKVRPRAFCSWTVDEGGYSLWLDVRNGGGPVHLGERVLEAATLVGTAAGSNKSPFELQQDLTAAMCDDPMPVAEPVVGCNNWYYAYGQNFGPAQILRDAETIVEYADGHPVRPFCVVDAGWTPGGGAPGGPWTAGTLGTFDDMPGFAADIKTRGARPGIWMRPAALTVVDDPARLRPGPRPARELPLDLTLQGNLDTIREDVARIVGWGFELVKHDFSTFDAFGRFGPAMGAELTDPGWHFADQSRTNAEILLRLYEVIREGAGEATLIGCNTVGHLAAGLVEVQRIGDDTSGRDWERTRRMGVNTLAYRLAQHGRFFVADADCVPCTPRTPWEKNRQFLDLVARSGTALFVSVDPRSRNPQVDADLRAAVRLALDGGDAGGVEPLDWLYSTTPRGWLTASGRRTYDWAEPFGVSPIGV</sequence>
<proteinExistence type="predicted"/>
<keyword evidence="2" id="KW-1185">Reference proteome</keyword>
<name>A0A927RQN5_9ACTN</name>
<reference evidence="1" key="1">
    <citation type="submission" date="2020-10" db="EMBL/GenBank/DDBJ databases">
        <title>Sequencing the genomes of 1000 actinobacteria strains.</title>
        <authorList>
            <person name="Klenk H.-P."/>
        </authorList>
    </citation>
    <scope>NUCLEOTIDE SEQUENCE</scope>
    <source>
        <strain evidence="1">DSM 45354</strain>
    </source>
</reference>
<comment type="caution">
    <text evidence="1">The sequence shown here is derived from an EMBL/GenBank/DDBJ whole genome shotgun (WGS) entry which is preliminary data.</text>
</comment>
<dbReference type="Gene3D" id="3.20.20.70">
    <property type="entry name" value="Aldolase class I"/>
    <property type="match status" value="1"/>
</dbReference>
<evidence type="ECO:0000313" key="2">
    <source>
        <dbReference type="Proteomes" id="UP000638648"/>
    </source>
</evidence>
<dbReference type="SUPFAM" id="SSF51445">
    <property type="entry name" value="(Trans)glycosidases"/>
    <property type="match status" value="1"/>
</dbReference>
<accession>A0A927RQN5</accession>
<keyword evidence="1" id="KW-0326">Glycosidase</keyword>
<dbReference type="RefSeq" id="WP_202896874.1">
    <property type="nucleotide sequence ID" value="NZ_BAABJL010000194.1"/>
</dbReference>
<protein>
    <submittedName>
        <fullName evidence="1">Alpha-galactosidase</fullName>
        <ecNumber evidence="1">3.2.1.22</ecNumber>
    </submittedName>
</protein>
<dbReference type="AlphaFoldDB" id="A0A927RQN5"/>
<gene>
    <name evidence="1" type="ORF">HEB94_009286</name>
</gene>
<dbReference type="EMBL" id="JADBEM010000001">
    <property type="protein sequence ID" value="MBE1612438.1"/>
    <property type="molecule type" value="Genomic_DNA"/>
</dbReference>
<dbReference type="Proteomes" id="UP000638648">
    <property type="component" value="Unassembled WGS sequence"/>
</dbReference>
<dbReference type="GO" id="GO:0004557">
    <property type="term" value="F:alpha-galactosidase activity"/>
    <property type="evidence" value="ECO:0007669"/>
    <property type="project" value="UniProtKB-EC"/>
</dbReference>
<dbReference type="InterPro" id="IPR017853">
    <property type="entry name" value="GH"/>
</dbReference>
<dbReference type="InterPro" id="IPR013785">
    <property type="entry name" value="Aldolase_TIM"/>
</dbReference>
<keyword evidence="1" id="KW-0378">Hydrolase</keyword>
<dbReference type="EC" id="3.2.1.22" evidence="1"/>
<organism evidence="1 2">
    <name type="scientific">Actinopolymorpha pittospori</name>
    <dbReference type="NCBI Taxonomy" id="648752"/>
    <lineage>
        <taxon>Bacteria</taxon>
        <taxon>Bacillati</taxon>
        <taxon>Actinomycetota</taxon>
        <taxon>Actinomycetes</taxon>
        <taxon>Propionibacteriales</taxon>
        <taxon>Actinopolymorphaceae</taxon>
        <taxon>Actinopolymorpha</taxon>
    </lineage>
</organism>
<evidence type="ECO:0000313" key="1">
    <source>
        <dbReference type="EMBL" id="MBE1612438.1"/>
    </source>
</evidence>